<evidence type="ECO:0000259" key="13">
    <source>
        <dbReference type="PROSITE" id="PS51330"/>
    </source>
</evidence>
<evidence type="ECO:0000256" key="5">
    <source>
        <dbReference type="ARBA" id="ARBA00022603"/>
    </source>
</evidence>
<organism evidence="14">
    <name type="scientific">viral metagenome</name>
    <dbReference type="NCBI Taxonomy" id="1070528"/>
    <lineage>
        <taxon>unclassified sequences</taxon>
        <taxon>metagenomes</taxon>
        <taxon>organismal metagenomes</taxon>
    </lineage>
</organism>
<evidence type="ECO:0000256" key="4">
    <source>
        <dbReference type="ARBA" id="ARBA00022563"/>
    </source>
</evidence>
<dbReference type="InterPro" id="IPR045097">
    <property type="entry name" value="Thymidate_synth/dCMP_Mease"/>
</dbReference>
<dbReference type="GO" id="GO:0046654">
    <property type="term" value="P:tetrahydrofolate biosynthetic process"/>
    <property type="evidence" value="ECO:0007669"/>
    <property type="project" value="UniProtKB-UniPathway"/>
</dbReference>
<evidence type="ECO:0000256" key="9">
    <source>
        <dbReference type="ARBA" id="ARBA00023002"/>
    </source>
</evidence>
<keyword evidence="4" id="KW-0554">One-carbon metabolism</keyword>
<evidence type="ECO:0000256" key="8">
    <source>
        <dbReference type="ARBA" id="ARBA00022857"/>
    </source>
</evidence>
<evidence type="ECO:0000256" key="10">
    <source>
        <dbReference type="ARBA" id="ARBA00023268"/>
    </source>
</evidence>
<protein>
    <recommendedName>
        <fullName evidence="13">DHFR domain-containing protein</fullName>
    </recommendedName>
</protein>
<dbReference type="InterPro" id="IPR020940">
    <property type="entry name" value="Thymidylate_synthase_AS"/>
</dbReference>
<comment type="similarity">
    <text evidence="3">In the N-terminal section; belongs to the dihydrofolate reductase family.</text>
</comment>
<keyword evidence="9" id="KW-0560">Oxidoreductase</keyword>
<dbReference type="PROSITE" id="PS51330">
    <property type="entry name" value="DHFR_2"/>
    <property type="match status" value="1"/>
</dbReference>
<sequence length="487" mass="56453">MQIHLICCKTTDNAIGFDNKLLFQLKKDMQFFKKTTTDTSNLNLKNAVLMGRNTFLSIPKKYRPLENRINLIVSNNHYESIKEEAEKHLNTYVFNTIDQAIIYSFSNDAVENLYVIGGASLYNYFIENSLFDSMYLTDIITPKNIPADTFFPTINIENYTIDLVASYTENDVKCLADASIIPSLKFTINKYSNIIKNTIYKNDEELQYLNILADVLKNGDIRETRNATTISKFGVKMEFNITEYFPLLTTKKVYWKGIVHELLWFINSKTDSKELEKNNVKIWSGNSTRDYLDSIGLNHYDEGTCGPIYGFQWRHFNAEYKGPDEDYTDKGIDQLQNCIDLIKNDPTSRRIFMTAWNPCQLQEMALPPCHVSYQFYVRNGKYIDCQMYQRSGDLFLGVPFNIASTALLTYIIATKTNYIPGKIIIIIGDAHIYSNHIEQVKTQLLRKPYQFPCLKINKQDNIEDYTFDDFNITSYYPHPNIKAQMVA</sequence>
<comment type="catalytic activity">
    <reaction evidence="12">
        <text>(6S)-5,6,7,8-tetrahydrofolate + NADP(+) = 7,8-dihydrofolate + NADPH + H(+)</text>
        <dbReference type="Rhea" id="RHEA:15009"/>
        <dbReference type="ChEBI" id="CHEBI:15378"/>
        <dbReference type="ChEBI" id="CHEBI:57451"/>
        <dbReference type="ChEBI" id="CHEBI:57453"/>
        <dbReference type="ChEBI" id="CHEBI:57783"/>
        <dbReference type="ChEBI" id="CHEBI:58349"/>
        <dbReference type="EC" id="1.5.1.3"/>
    </reaction>
</comment>
<keyword evidence="7" id="KW-0545">Nucleotide biosynthesis</keyword>
<dbReference type="PROSITE" id="PS00091">
    <property type="entry name" value="THYMIDYLATE_SYNTHASE"/>
    <property type="match status" value="1"/>
</dbReference>
<dbReference type="Pfam" id="PF00303">
    <property type="entry name" value="Thymidylat_synt"/>
    <property type="match status" value="1"/>
</dbReference>
<dbReference type="CDD" id="cd00209">
    <property type="entry name" value="DHFR"/>
    <property type="match status" value="1"/>
</dbReference>
<dbReference type="NCBIfam" id="TIGR03284">
    <property type="entry name" value="thym_sym"/>
    <property type="match status" value="1"/>
</dbReference>
<evidence type="ECO:0000256" key="2">
    <source>
        <dbReference type="ARBA" id="ARBA00006900"/>
    </source>
</evidence>
<evidence type="ECO:0000256" key="1">
    <source>
        <dbReference type="ARBA" id="ARBA00004903"/>
    </source>
</evidence>
<name>A0A6C0EKD6_9ZZZZ</name>
<proteinExistence type="inferred from homology"/>
<evidence type="ECO:0000256" key="6">
    <source>
        <dbReference type="ARBA" id="ARBA00022679"/>
    </source>
</evidence>
<evidence type="ECO:0000256" key="3">
    <source>
        <dbReference type="ARBA" id="ARBA00010176"/>
    </source>
</evidence>
<evidence type="ECO:0000256" key="11">
    <source>
        <dbReference type="ARBA" id="ARBA00047344"/>
    </source>
</evidence>
<dbReference type="PANTHER" id="PTHR11548">
    <property type="entry name" value="THYMIDYLATE SYNTHASE 1"/>
    <property type="match status" value="1"/>
</dbReference>
<keyword evidence="10" id="KW-0511">Multifunctional enzyme</keyword>
<keyword evidence="8" id="KW-0521">NADP</keyword>
<comment type="pathway">
    <text evidence="1">Cofactor biosynthesis; tetrahydrofolate biosynthesis; 5,6,7,8-tetrahydrofolate from 7,8-dihydrofolate: step 1/1.</text>
</comment>
<dbReference type="CDD" id="cd00351">
    <property type="entry name" value="TS_Pyrimidine_HMase"/>
    <property type="match status" value="1"/>
</dbReference>
<dbReference type="Gene3D" id="3.40.430.10">
    <property type="entry name" value="Dihydrofolate Reductase, subunit A"/>
    <property type="match status" value="1"/>
</dbReference>
<keyword evidence="5" id="KW-0489">Methyltransferase</keyword>
<evidence type="ECO:0000256" key="12">
    <source>
        <dbReference type="ARBA" id="ARBA00048873"/>
    </source>
</evidence>
<reference evidence="14" key="1">
    <citation type="journal article" date="2020" name="Nature">
        <title>Giant virus diversity and host interactions through global metagenomics.</title>
        <authorList>
            <person name="Schulz F."/>
            <person name="Roux S."/>
            <person name="Paez-Espino D."/>
            <person name="Jungbluth S."/>
            <person name="Walsh D.A."/>
            <person name="Denef V.J."/>
            <person name="McMahon K.D."/>
            <person name="Konstantinidis K.T."/>
            <person name="Eloe-Fadrosh E.A."/>
            <person name="Kyrpides N.C."/>
            <person name="Woyke T."/>
        </authorList>
    </citation>
    <scope>NUCLEOTIDE SEQUENCE</scope>
    <source>
        <strain evidence="14">GVMAG-M-3300001351-8</strain>
    </source>
</reference>
<dbReference type="InterPro" id="IPR036926">
    <property type="entry name" value="Thymidate_synth/dCMP_Mease_sf"/>
</dbReference>
<dbReference type="FunFam" id="3.30.572.10:FF:000013">
    <property type="entry name" value="Thymidylate synthase"/>
    <property type="match status" value="1"/>
</dbReference>
<dbReference type="InterPro" id="IPR000398">
    <property type="entry name" value="Thymidylate_synthase"/>
</dbReference>
<dbReference type="PRINTS" id="PR00108">
    <property type="entry name" value="THYMDSNTHASE"/>
</dbReference>
<feature type="domain" description="DHFR" evidence="13">
    <location>
        <begin position="2"/>
        <end position="193"/>
    </location>
</feature>
<comment type="similarity">
    <text evidence="2">In the C-terminal section; belongs to the thymidylate synthase family.</text>
</comment>
<dbReference type="Pfam" id="PF00186">
    <property type="entry name" value="DHFR_1"/>
    <property type="match status" value="1"/>
</dbReference>
<dbReference type="GO" id="GO:0006730">
    <property type="term" value="P:one-carbon metabolic process"/>
    <property type="evidence" value="ECO:0007669"/>
    <property type="project" value="UniProtKB-KW"/>
</dbReference>
<dbReference type="Gene3D" id="3.30.572.10">
    <property type="entry name" value="Thymidylate synthase/dCMP hydroxymethylase domain"/>
    <property type="match status" value="1"/>
</dbReference>
<dbReference type="UniPathway" id="UPA00077">
    <property type="reaction ID" value="UER00158"/>
</dbReference>
<dbReference type="EMBL" id="MN738864">
    <property type="protein sequence ID" value="QHT28759.1"/>
    <property type="molecule type" value="Genomic_DNA"/>
</dbReference>
<dbReference type="GO" id="GO:0006231">
    <property type="term" value="P:dTMP biosynthetic process"/>
    <property type="evidence" value="ECO:0007669"/>
    <property type="project" value="InterPro"/>
</dbReference>
<dbReference type="InterPro" id="IPR023451">
    <property type="entry name" value="Thymidate_synth/dCMP_Mease_dom"/>
</dbReference>
<keyword evidence="6" id="KW-0808">Transferase</keyword>
<evidence type="ECO:0000313" key="14">
    <source>
        <dbReference type="EMBL" id="QHT28759.1"/>
    </source>
</evidence>
<dbReference type="AlphaFoldDB" id="A0A6C0EKD6"/>
<dbReference type="SUPFAM" id="SSF53597">
    <property type="entry name" value="Dihydrofolate reductase-like"/>
    <property type="match status" value="1"/>
</dbReference>
<dbReference type="InterPro" id="IPR012262">
    <property type="entry name" value="DHFR-TS"/>
</dbReference>
<evidence type="ECO:0000256" key="7">
    <source>
        <dbReference type="ARBA" id="ARBA00022727"/>
    </source>
</evidence>
<dbReference type="InterPro" id="IPR024072">
    <property type="entry name" value="DHFR-like_dom_sf"/>
</dbReference>
<dbReference type="HAMAP" id="MF_00008">
    <property type="entry name" value="Thymidy_synth_bact"/>
    <property type="match status" value="1"/>
</dbReference>
<dbReference type="GO" id="GO:0005829">
    <property type="term" value="C:cytosol"/>
    <property type="evidence" value="ECO:0007669"/>
    <property type="project" value="TreeGrafter"/>
</dbReference>
<accession>A0A6C0EKD6</accession>
<comment type="catalytic activity">
    <reaction evidence="11">
        <text>dUMP + (6R)-5,10-methylene-5,6,7,8-tetrahydrofolate = 7,8-dihydrofolate + dTMP</text>
        <dbReference type="Rhea" id="RHEA:12104"/>
        <dbReference type="ChEBI" id="CHEBI:15636"/>
        <dbReference type="ChEBI" id="CHEBI:57451"/>
        <dbReference type="ChEBI" id="CHEBI:63528"/>
        <dbReference type="ChEBI" id="CHEBI:246422"/>
        <dbReference type="EC" id="2.1.1.45"/>
    </reaction>
</comment>
<dbReference type="PANTHER" id="PTHR11548:SF2">
    <property type="entry name" value="THYMIDYLATE SYNTHASE"/>
    <property type="match status" value="1"/>
</dbReference>
<dbReference type="SUPFAM" id="SSF55831">
    <property type="entry name" value="Thymidylate synthase/dCMP hydroxymethylase"/>
    <property type="match status" value="1"/>
</dbReference>
<dbReference type="PIRSF" id="PIRSF000389">
    <property type="entry name" value="DHFR-TS"/>
    <property type="match status" value="1"/>
</dbReference>
<dbReference type="GO" id="GO:0004799">
    <property type="term" value="F:thymidylate synthase activity"/>
    <property type="evidence" value="ECO:0007669"/>
    <property type="project" value="UniProtKB-EC"/>
</dbReference>
<dbReference type="GO" id="GO:0004146">
    <property type="term" value="F:dihydrofolate reductase activity"/>
    <property type="evidence" value="ECO:0007669"/>
    <property type="project" value="UniProtKB-EC"/>
</dbReference>
<dbReference type="InterPro" id="IPR001796">
    <property type="entry name" value="DHFR_dom"/>
</dbReference>
<dbReference type="GO" id="GO:0005739">
    <property type="term" value="C:mitochondrion"/>
    <property type="evidence" value="ECO:0007669"/>
    <property type="project" value="TreeGrafter"/>
</dbReference>
<dbReference type="GO" id="GO:0032259">
    <property type="term" value="P:methylation"/>
    <property type="evidence" value="ECO:0007669"/>
    <property type="project" value="UniProtKB-KW"/>
</dbReference>